<dbReference type="OrthoDB" id="13869at2"/>
<proteinExistence type="predicted"/>
<gene>
    <name evidence="2" type="ORF">CQA53_08950</name>
</gene>
<dbReference type="InterPro" id="IPR002586">
    <property type="entry name" value="CobQ/CobB/MinD/ParA_Nub-bd_dom"/>
</dbReference>
<sequence length="231" mass="25936">MIIAVVNEKGGSGKTTIAVNLASRLAKDGDKVTLIDADPQNSTEVFSNNRSESGLPPLFSNISKVGSSLRDEIMLQKDKNDVLVIDTGGRDSKEMRIAMSKANLVIIPTIPSQYDVVVMDRMLEVFDLAKESNEGLHALVVFNKISPNPFLSKDLTDLREYVLESIREKQFKDIHILDSMIYERRAYKKCVEEGKTLDEFCQKAEDKALSDFEAFFQEVVKIGNQILETRN</sequence>
<dbReference type="SUPFAM" id="SSF52540">
    <property type="entry name" value="P-loop containing nucleoside triphosphate hydrolases"/>
    <property type="match status" value="1"/>
</dbReference>
<dbReference type="RefSeq" id="WP_115543661.1">
    <property type="nucleotide sequence ID" value="NZ_NXLQ01000027.1"/>
</dbReference>
<dbReference type="PANTHER" id="PTHR13696">
    <property type="entry name" value="P-LOOP CONTAINING NUCLEOSIDE TRIPHOSPHATE HYDROLASE"/>
    <property type="match status" value="1"/>
</dbReference>
<dbReference type="CDD" id="cd02042">
    <property type="entry name" value="ParAB_family"/>
    <property type="match status" value="1"/>
</dbReference>
<dbReference type="PANTHER" id="PTHR13696:SF96">
    <property type="entry name" value="COBQ_COBB_MIND_PARA NUCLEOTIDE BINDING DOMAIN-CONTAINING PROTEIN"/>
    <property type="match status" value="1"/>
</dbReference>
<evidence type="ECO:0000313" key="3">
    <source>
        <dbReference type="Proteomes" id="UP000256379"/>
    </source>
</evidence>
<organism evidence="2 3">
    <name type="scientific">Helicobacter didelphidarum</name>
    <dbReference type="NCBI Taxonomy" id="2040648"/>
    <lineage>
        <taxon>Bacteria</taxon>
        <taxon>Pseudomonadati</taxon>
        <taxon>Campylobacterota</taxon>
        <taxon>Epsilonproteobacteria</taxon>
        <taxon>Campylobacterales</taxon>
        <taxon>Helicobacteraceae</taxon>
        <taxon>Helicobacter</taxon>
    </lineage>
</organism>
<reference evidence="2 3" key="1">
    <citation type="submission" date="2018-04" db="EMBL/GenBank/DDBJ databases">
        <title>Novel Campyloabacter and Helicobacter Species and Strains.</title>
        <authorList>
            <person name="Mannion A.J."/>
            <person name="Shen Z."/>
            <person name="Fox J.G."/>
        </authorList>
    </citation>
    <scope>NUCLEOTIDE SEQUENCE [LARGE SCALE GENOMIC DNA]</scope>
    <source>
        <strain evidence="2 3">MIT 17-337</strain>
    </source>
</reference>
<keyword evidence="3" id="KW-1185">Reference proteome</keyword>
<protein>
    <submittedName>
        <fullName evidence="2">Chromosome partitioning protein ParA</fullName>
    </submittedName>
</protein>
<evidence type="ECO:0000259" key="1">
    <source>
        <dbReference type="Pfam" id="PF01656"/>
    </source>
</evidence>
<dbReference type="EMBL" id="NXLQ01000027">
    <property type="protein sequence ID" value="RDU62935.1"/>
    <property type="molecule type" value="Genomic_DNA"/>
</dbReference>
<comment type="caution">
    <text evidence="2">The sequence shown here is derived from an EMBL/GenBank/DDBJ whole genome shotgun (WGS) entry which is preliminary data.</text>
</comment>
<accession>A0A3D8ID22</accession>
<feature type="domain" description="CobQ/CobB/MinD/ParA nucleotide binding" evidence="1">
    <location>
        <begin position="3"/>
        <end position="196"/>
    </location>
</feature>
<dbReference type="InterPro" id="IPR050678">
    <property type="entry name" value="DNA_Partitioning_ATPase"/>
</dbReference>
<name>A0A3D8ID22_9HELI</name>
<dbReference type="Pfam" id="PF01656">
    <property type="entry name" value="CbiA"/>
    <property type="match status" value="1"/>
</dbReference>
<dbReference type="AlphaFoldDB" id="A0A3D8ID22"/>
<dbReference type="InterPro" id="IPR027417">
    <property type="entry name" value="P-loop_NTPase"/>
</dbReference>
<dbReference type="Proteomes" id="UP000256379">
    <property type="component" value="Unassembled WGS sequence"/>
</dbReference>
<evidence type="ECO:0000313" key="2">
    <source>
        <dbReference type="EMBL" id="RDU62935.1"/>
    </source>
</evidence>
<dbReference type="Gene3D" id="3.40.50.300">
    <property type="entry name" value="P-loop containing nucleotide triphosphate hydrolases"/>
    <property type="match status" value="1"/>
</dbReference>
<dbReference type="PIRSF" id="PIRSF009320">
    <property type="entry name" value="Nuc_binding_HP_1000"/>
    <property type="match status" value="1"/>
</dbReference>